<gene>
    <name evidence="1" type="ORF">RR42_m1409</name>
</gene>
<dbReference type="Proteomes" id="UP000031843">
    <property type="component" value="Chromosome main"/>
</dbReference>
<sequence>MRTEPYYVSHNQVTKDEPRPGWYWRRAARLNGRLLSVPHGPYLQQCEAASASQRD</sequence>
<evidence type="ECO:0000313" key="2">
    <source>
        <dbReference type="Proteomes" id="UP000031843"/>
    </source>
</evidence>
<keyword evidence="2" id="KW-1185">Reference proteome</keyword>
<proteinExistence type="predicted"/>
<dbReference type="KEGG" id="cbw:RR42_m1409"/>
<organism evidence="1 2">
    <name type="scientific">Cupriavidus basilensis</name>
    <dbReference type="NCBI Taxonomy" id="68895"/>
    <lineage>
        <taxon>Bacteria</taxon>
        <taxon>Pseudomonadati</taxon>
        <taxon>Pseudomonadota</taxon>
        <taxon>Betaproteobacteria</taxon>
        <taxon>Burkholderiales</taxon>
        <taxon>Burkholderiaceae</taxon>
        <taxon>Cupriavidus</taxon>
    </lineage>
</organism>
<dbReference type="EMBL" id="CP010536">
    <property type="protein sequence ID" value="AJG18811.1"/>
    <property type="molecule type" value="Genomic_DNA"/>
</dbReference>
<name>A0A0C4YDI8_9BURK</name>
<evidence type="ECO:0000313" key="1">
    <source>
        <dbReference type="EMBL" id="AJG18811.1"/>
    </source>
</evidence>
<accession>A0A0C4YDI8</accession>
<reference evidence="1 2" key="1">
    <citation type="journal article" date="2015" name="Genome Announc.">
        <title>Complete Genome Sequence of Cupriavidus basilensis 4G11, Isolated from the Oak Ridge Field Research Center Site.</title>
        <authorList>
            <person name="Ray J."/>
            <person name="Waters R.J."/>
            <person name="Skerker J.M."/>
            <person name="Kuehl J.V."/>
            <person name="Price M.N."/>
            <person name="Huang J."/>
            <person name="Chakraborty R."/>
            <person name="Arkin A.P."/>
            <person name="Deutschbauer A."/>
        </authorList>
    </citation>
    <scope>NUCLEOTIDE SEQUENCE [LARGE SCALE GENOMIC DNA]</scope>
    <source>
        <strain evidence="1">4G11</strain>
    </source>
</reference>
<protein>
    <submittedName>
        <fullName evidence="1">Uncharacterized protein</fullName>
    </submittedName>
</protein>
<dbReference type="AlphaFoldDB" id="A0A0C4YDI8"/>